<gene>
    <name evidence="1" type="ORF">HNP55_004223</name>
</gene>
<accession>A0A840LD78</accession>
<name>A0A840LD78_9BURK</name>
<evidence type="ECO:0000313" key="2">
    <source>
        <dbReference type="Proteomes" id="UP000562027"/>
    </source>
</evidence>
<evidence type="ECO:0008006" key="3">
    <source>
        <dbReference type="Google" id="ProtNLM"/>
    </source>
</evidence>
<organism evidence="1 2">
    <name type="scientific">Roseateles oligotrophus</name>
    <dbReference type="NCBI Taxonomy" id="1769250"/>
    <lineage>
        <taxon>Bacteria</taxon>
        <taxon>Pseudomonadati</taxon>
        <taxon>Pseudomonadota</taxon>
        <taxon>Betaproteobacteria</taxon>
        <taxon>Burkholderiales</taxon>
        <taxon>Sphaerotilaceae</taxon>
        <taxon>Roseateles</taxon>
    </lineage>
</organism>
<proteinExistence type="predicted"/>
<reference evidence="1 2" key="1">
    <citation type="submission" date="2020-08" db="EMBL/GenBank/DDBJ databases">
        <title>Functional genomics of gut bacteria from endangered species of beetles.</title>
        <authorList>
            <person name="Carlos-Shanley C."/>
        </authorList>
    </citation>
    <scope>NUCLEOTIDE SEQUENCE [LARGE SCALE GENOMIC DNA]</scope>
    <source>
        <strain evidence="1 2">S00239</strain>
    </source>
</reference>
<sequence>MRVYSSSAATLMAFEARWHATDQVPMCLSRKLGAKRVLSLDVLNLLDRSCNDIEYFYATQLKSESAPVNDKRVHPGEPRSLRLRLRAQF</sequence>
<keyword evidence="2" id="KW-1185">Reference proteome</keyword>
<dbReference type="AlphaFoldDB" id="A0A840LD78"/>
<comment type="caution">
    <text evidence="1">The sequence shown here is derived from an EMBL/GenBank/DDBJ whole genome shotgun (WGS) entry which is preliminary data.</text>
</comment>
<evidence type="ECO:0000313" key="1">
    <source>
        <dbReference type="EMBL" id="MBB4845671.1"/>
    </source>
</evidence>
<protein>
    <recommendedName>
        <fullName evidence="3">TonB-dependent receptor-like protein</fullName>
    </recommendedName>
</protein>
<dbReference type="Proteomes" id="UP000562027">
    <property type="component" value="Unassembled WGS sequence"/>
</dbReference>
<dbReference type="EMBL" id="JACHLP010000010">
    <property type="protein sequence ID" value="MBB4845671.1"/>
    <property type="molecule type" value="Genomic_DNA"/>
</dbReference>
<dbReference type="RefSeq" id="WP_184303852.1">
    <property type="nucleotide sequence ID" value="NZ_JACHLP010000010.1"/>
</dbReference>